<dbReference type="PANTHER" id="PTHR47955">
    <property type="entry name" value="CYTOCHROME P450 FAMILY 71 PROTEIN"/>
    <property type="match status" value="1"/>
</dbReference>
<evidence type="ECO:0000256" key="5">
    <source>
        <dbReference type="ARBA" id="ARBA00023004"/>
    </source>
</evidence>
<keyword evidence="3" id="KW-0479">Metal-binding</keyword>
<dbReference type="InterPro" id="IPR001128">
    <property type="entry name" value="Cyt_P450"/>
</dbReference>
<dbReference type="GO" id="GO:0020037">
    <property type="term" value="F:heme binding"/>
    <property type="evidence" value="ECO:0007669"/>
    <property type="project" value="InterPro"/>
</dbReference>
<evidence type="ECO:0000313" key="7">
    <source>
        <dbReference type="Proteomes" id="UP000323000"/>
    </source>
</evidence>
<comment type="similarity">
    <text evidence="1">Belongs to the cytochrome P450 family.</text>
</comment>
<dbReference type="Proteomes" id="UP000323000">
    <property type="component" value="Chromosome 12"/>
</dbReference>
<proteinExistence type="inferred from homology"/>
<dbReference type="OrthoDB" id="1935897at2759"/>
<keyword evidence="2" id="KW-0349">Heme</keyword>
<gene>
    <name evidence="6" type="ORF">EZV62_024999</name>
</gene>
<dbReference type="InterPro" id="IPR036396">
    <property type="entry name" value="Cyt_P450_sf"/>
</dbReference>
<evidence type="ECO:0000256" key="3">
    <source>
        <dbReference type="ARBA" id="ARBA00022723"/>
    </source>
</evidence>
<comment type="caution">
    <text evidence="6">The sequence shown here is derived from an EMBL/GenBank/DDBJ whole genome shotgun (WGS) entry which is preliminary data.</text>
</comment>
<dbReference type="PANTHER" id="PTHR47955:SF8">
    <property type="entry name" value="CYTOCHROME P450 71D11-LIKE"/>
    <property type="match status" value="1"/>
</dbReference>
<keyword evidence="4" id="KW-0560">Oxidoreductase</keyword>
<dbReference type="EMBL" id="VAHF01000012">
    <property type="protein sequence ID" value="TXG49124.1"/>
    <property type="molecule type" value="Genomic_DNA"/>
</dbReference>
<accession>A0A5C7GWE6</accession>
<dbReference type="Gene3D" id="1.10.630.10">
    <property type="entry name" value="Cytochrome P450"/>
    <property type="match status" value="1"/>
</dbReference>
<organism evidence="6 7">
    <name type="scientific">Acer yangbiense</name>
    <dbReference type="NCBI Taxonomy" id="1000413"/>
    <lineage>
        <taxon>Eukaryota</taxon>
        <taxon>Viridiplantae</taxon>
        <taxon>Streptophyta</taxon>
        <taxon>Embryophyta</taxon>
        <taxon>Tracheophyta</taxon>
        <taxon>Spermatophyta</taxon>
        <taxon>Magnoliopsida</taxon>
        <taxon>eudicotyledons</taxon>
        <taxon>Gunneridae</taxon>
        <taxon>Pentapetalae</taxon>
        <taxon>rosids</taxon>
        <taxon>malvids</taxon>
        <taxon>Sapindales</taxon>
        <taxon>Sapindaceae</taxon>
        <taxon>Hippocastanoideae</taxon>
        <taxon>Acereae</taxon>
        <taxon>Acer</taxon>
    </lineage>
</organism>
<dbReference type="GO" id="GO:0016705">
    <property type="term" value="F:oxidoreductase activity, acting on paired donors, with incorporation or reduction of molecular oxygen"/>
    <property type="evidence" value="ECO:0007669"/>
    <property type="project" value="InterPro"/>
</dbReference>
<keyword evidence="7" id="KW-1185">Reference proteome</keyword>
<evidence type="ECO:0000313" key="6">
    <source>
        <dbReference type="EMBL" id="TXG49124.1"/>
    </source>
</evidence>
<reference evidence="7" key="1">
    <citation type="journal article" date="2019" name="Gigascience">
        <title>De novo genome assembly of the endangered Acer yangbiense, a plant species with extremely small populations endemic to Yunnan Province, China.</title>
        <authorList>
            <person name="Yang J."/>
            <person name="Wariss H.M."/>
            <person name="Tao L."/>
            <person name="Zhang R."/>
            <person name="Yun Q."/>
            <person name="Hollingsworth P."/>
            <person name="Dao Z."/>
            <person name="Luo G."/>
            <person name="Guo H."/>
            <person name="Ma Y."/>
            <person name="Sun W."/>
        </authorList>
    </citation>
    <scope>NUCLEOTIDE SEQUENCE [LARGE SCALE GENOMIC DNA]</scope>
    <source>
        <strain evidence="7">cv. Malutang</strain>
    </source>
</reference>
<protein>
    <recommendedName>
        <fullName evidence="8">Cytochrome P450</fullName>
    </recommendedName>
</protein>
<keyword evidence="5" id="KW-0408">Iron</keyword>
<evidence type="ECO:0000256" key="4">
    <source>
        <dbReference type="ARBA" id="ARBA00023002"/>
    </source>
</evidence>
<dbReference type="GO" id="GO:0005506">
    <property type="term" value="F:iron ion binding"/>
    <property type="evidence" value="ECO:0007669"/>
    <property type="project" value="InterPro"/>
</dbReference>
<evidence type="ECO:0008006" key="8">
    <source>
        <dbReference type="Google" id="ProtNLM"/>
    </source>
</evidence>
<dbReference type="Pfam" id="PF00067">
    <property type="entry name" value="p450"/>
    <property type="match status" value="1"/>
</dbReference>
<sequence>MEFVTSILATLLSFLLFVFTVLKIGRKSSGCNAKTLNLPPGPLKLPLIGNLHQLSGDLPFRRLKELAKTYGPFMHLQLGHTTAFAVFSTEYAEQVFKTHGANFVERLYTLASHVLSYNSSGVASTCYGAYWREVRKVNMLGFLTMKKVQSFQSVREEEMLNLINWIALRAGTPINFPDLFPSISILHWLTGFRFRLENLKRHSDEILETLINEHKKDKKATLEIGKSCEENLDLEDVVDVLLKA</sequence>
<dbReference type="SUPFAM" id="SSF48264">
    <property type="entry name" value="Cytochrome P450"/>
    <property type="match status" value="1"/>
</dbReference>
<evidence type="ECO:0000256" key="2">
    <source>
        <dbReference type="ARBA" id="ARBA00022617"/>
    </source>
</evidence>
<dbReference type="AlphaFoldDB" id="A0A5C7GWE6"/>
<name>A0A5C7GWE6_9ROSI</name>
<evidence type="ECO:0000256" key="1">
    <source>
        <dbReference type="ARBA" id="ARBA00010617"/>
    </source>
</evidence>
<dbReference type="GO" id="GO:0004497">
    <property type="term" value="F:monooxygenase activity"/>
    <property type="evidence" value="ECO:0007669"/>
    <property type="project" value="InterPro"/>
</dbReference>